<dbReference type="SUPFAM" id="SSF50370">
    <property type="entry name" value="Ricin B-like lectins"/>
    <property type="match status" value="1"/>
</dbReference>
<dbReference type="InterPro" id="IPR000772">
    <property type="entry name" value="Ricin_B_lectin"/>
</dbReference>
<keyword evidence="4" id="KW-1185">Reference proteome</keyword>
<dbReference type="InterPro" id="IPR035992">
    <property type="entry name" value="Ricin_B-like_lectins"/>
</dbReference>
<gene>
    <name evidence="3" type="ORF">GCM10017774_39130</name>
</gene>
<dbReference type="Pfam" id="PF14200">
    <property type="entry name" value="RicinB_lectin_2"/>
    <property type="match status" value="2"/>
</dbReference>
<evidence type="ECO:0000256" key="1">
    <source>
        <dbReference type="SAM" id="SignalP"/>
    </source>
</evidence>
<reference evidence="4" key="1">
    <citation type="journal article" date="2019" name="Int. J. Syst. Evol. Microbiol.">
        <title>The Global Catalogue of Microorganisms (GCM) 10K type strain sequencing project: providing services to taxonomists for standard genome sequencing and annotation.</title>
        <authorList>
            <consortium name="The Broad Institute Genomics Platform"/>
            <consortium name="The Broad Institute Genome Sequencing Center for Infectious Disease"/>
            <person name="Wu L."/>
            <person name="Ma J."/>
        </authorList>
    </citation>
    <scope>NUCLEOTIDE SEQUENCE [LARGE SCALE GENOMIC DNA]</scope>
    <source>
        <strain evidence="4">CGMCC 4.7367</strain>
    </source>
</reference>
<evidence type="ECO:0000259" key="2">
    <source>
        <dbReference type="SMART" id="SM00458"/>
    </source>
</evidence>
<protein>
    <recommendedName>
        <fullName evidence="2">Ricin B lectin domain-containing protein</fullName>
    </recommendedName>
</protein>
<proteinExistence type="predicted"/>
<keyword evidence="1" id="KW-0732">Signal</keyword>
<accession>A0ABQ3MLH9</accession>
<feature type="chain" id="PRO_5046303418" description="Ricin B lectin domain-containing protein" evidence="1">
    <location>
        <begin position="27"/>
        <end position="212"/>
    </location>
</feature>
<sequence length="212" mass="21989">MRNLRAHLIGVAGALALLLPALGASASGAVGVAQSPPADTGSGVQGKSGGVGVAAVYGPFNVRAQNSNKCLDVSGGTGSTGNGAGAIIWDCYGPAQTNQQWYFQETGDPFVYNLVARHSNKCLDIAGGTAAVHNGAPAQQWGCLGYYQTNQKWYLSSYSANGMTIYKLTAMHSGKCLDVTGGTGSITNGIPVQQWQCLGDVQTNQRWYLTAP</sequence>
<dbReference type="RefSeq" id="WP_191299384.1">
    <property type="nucleotide sequence ID" value="NZ_BNAR01000005.1"/>
</dbReference>
<organism evidence="3 4">
    <name type="scientific">Lentzea cavernae</name>
    <dbReference type="NCBI Taxonomy" id="2020703"/>
    <lineage>
        <taxon>Bacteria</taxon>
        <taxon>Bacillati</taxon>
        <taxon>Actinomycetota</taxon>
        <taxon>Actinomycetes</taxon>
        <taxon>Pseudonocardiales</taxon>
        <taxon>Pseudonocardiaceae</taxon>
        <taxon>Lentzea</taxon>
    </lineage>
</organism>
<evidence type="ECO:0000313" key="4">
    <source>
        <dbReference type="Proteomes" id="UP000605568"/>
    </source>
</evidence>
<dbReference type="PROSITE" id="PS50231">
    <property type="entry name" value="RICIN_B_LECTIN"/>
    <property type="match status" value="1"/>
</dbReference>
<name>A0ABQ3MLH9_9PSEU</name>
<dbReference type="EMBL" id="BNAR01000005">
    <property type="protein sequence ID" value="GHH42558.1"/>
    <property type="molecule type" value="Genomic_DNA"/>
</dbReference>
<comment type="caution">
    <text evidence="3">The sequence shown here is derived from an EMBL/GenBank/DDBJ whole genome shotgun (WGS) entry which is preliminary data.</text>
</comment>
<evidence type="ECO:0000313" key="3">
    <source>
        <dbReference type="EMBL" id="GHH42558.1"/>
    </source>
</evidence>
<feature type="signal peptide" evidence="1">
    <location>
        <begin position="1"/>
        <end position="26"/>
    </location>
</feature>
<feature type="domain" description="Ricin B lectin" evidence="2">
    <location>
        <begin position="57"/>
        <end position="210"/>
    </location>
</feature>
<dbReference type="Gene3D" id="2.80.10.50">
    <property type="match status" value="2"/>
</dbReference>
<dbReference type="Proteomes" id="UP000605568">
    <property type="component" value="Unassembled WGS sequence"/>
</dbReference>
<dbReference type="CDD" id="cd00161">
    <property type="entry name" value="beta-trefoil_Ricin-like"/>
    <property type="match status" value="1"/>
</dbReference>
<dbReference type="SMART" id="SM00458">
    <property type="entry name" value="RICIN"/>
    <property type="match status" value="1"/>
</dbReference>